<feature type="transmembrane region" description="Helical" evidence="1">
    <location>
        <begin position="185"/>
        <end position="207"/>
    </location>
</feature>
<evidence type="ECO:0000313" key="2">
    <source>
        <dbReference type="EMBL" id="SFS13144.1"/>
    </source>
</evidence>
<protein>
    <submittedName>
        <fullName evidence="2">Uncharacterized protein</fullName>
    </submittedName>
</protein>
<feature type="transmembrane region" description="Helical" evidence="1">
    <location>
        <begin position="36"/>
        <end position="55"/>
    </location>
</feature>
<dbReference type="Proteomes" id="UP000199062">
    <property type="component" value="Unassembled WGS sequence"/>
</dbReference>
<dbReference type="AlphaFoldDB" id="A0A1I6MBS1"/>
<evidence type="ECO:0000256" key="1">
    <source>
        <dbReference type="SAM" id="Phobius"/>
    </source>
</evidence>
<organism evidence="2 3">
    <name type="scientific">Halomicrobium zhouii</name>
    <dbReference type="NCBI Taxonomy" id="767519"/>
    <lineage>
        <taxon>Archaea</taxon>
        <taxon>Methanobacteriati</taxon>
        <taxon>Methanobacteriota</taxon>
        <taxon>Stenosarchaea group</taxon>
        <taxon>Halobacteria</taxon>
        <taxon>Halobacteriales</taxon>
        <taxon>Haloarculaceae</taxon>
        <taxon>Halomicrobium</taxon>
    </lineage>
</organism>
<name>A0A1I6MBS1_9EURY</name>
<gene>
    <name evidence="2" type="ORF">SAMN05216559_4208</name>
</gene>
<accession>A0A1I6MBS1</accession>
<sequence>MADQDLDGETVWEVHLAGPGLLLQRVACSLNAVSTGAWLLLFVLPPLLGGVWIAVGDAPPVGQIAYAVLCLCLWLALATIGASFQHVRYELDASGAVLLVEREGYDPTIDRSTSEDSPAVPLGAVQSVTAASFPGYQVLRMRYGGNEDSGLNTIIVPTSRRSVWDALQQRQQTLPSLPSAPTRDLWGYVRLTITVLVAGVLPLGLLSEEVLPDVILISVFVVVAGLVQNTLATVRRGDARDLSAYGGLFVGALKTLSVVVSVILLGVLVNRLI</sequence>
<proteinExistence type="predicted"/>
<feature type="transmembrane region" description="Helical" evidence="1">
    <location>
        <begin position="244"/>
        <end position="269"/>
    </location>
</feature>
<feature type="transmembrane region" description="Helical" evidence="1">
    <location>
        <begin position="214"/>
        <end position="232"/>
    </location>
</feature>
<dbReference type="EMBL" id="FOZK01000006">
    <property type="protein sequence ID" value="SFS13144.1"/>
    <property type="molecule type" value="Genomic_DNA"/>
</dbReference>
<reference evidence="2 3" key="1">
    <citation type="submission" date="2016-10" db="EMBL/GenBank/DDBJ databases">
        <authorList>
            <person name="de Groot N.N."/>
        </authorList>
    </citation>
    <scope>NUCLEOTIDE SEQUENCE [LARGE SCALE GENOMIC DNA]</scope>
    <source>
        <strain evidence="2 3">CGMCC 1.10457</strain>
    </source>
</reference>
<keyword evidence="1" id="KW-0812">Transmembrane</keyword>
<dbReference type="RefSeq" id="WP_089819443.1">
    <property type="nucleotide sequence ID" value="NZ_FOZK01000006.1"/>
</dbReference>
<evidence type="ECO:0000313" key="3">
    <source>
        <dbReference type="Proteomes" id="UP000199062"/>
    </source>
</evidence>
<keyword evidence="3" id="KW-1185">Reference proteome</keyword>
<dbReference type="STRING" id="767519.SAMN05216559_4208"/>
<feature type="transmembrane region" description="Helical" evidence="1">
    <location>
        <begin position="64"/>
        <end position="84"/>
    </location>
</feature>
<keyword evidence="1" id="KW-1133">Transmembrane helix</keyword>
<keyword evidence="1" id="KW-0472">Membrane</keyword>